<dbReference type="GO" id="GO:0032259">
    <property type="term" value="P:methylation"/>
    <property type="evidence" value="ECO:0007669"/>
    <property type="project" value="UniProtKB-KW"/>
</dbReference>
<dbReference type="GeneID" id="63692332"/>
<evidence type="ECO:0000256" key="5">
    <source>
        <dbReference type="ARBA" id="ARBA00022679"/>
    </source>
</evidence>
<dbReference type="OrthoDB" id="422086at2759"/>
<evidence type="ECO:0000256" key="10">
    <source>
        <dbReference type="RuleBase" id="RU362022"/>
    </source>
</evidence>
<keyword evidence="6 10" id="KW-0949">S-adenosyl-L-methionine</keyword>
<evidence type="ECO:0000313" key="12">
    <source>
        <dbReference type="Proteomes" id="UP000030653"/>
    </source>
</evidence>
<keyword evidence="4 10" id="KW-0489">Methyltransferase</keyword>
<evidence type="ECO:0000256" key="6">
    <source>
        <dbReference type="ARBA" id="ARBA00022691"/>
    </source>
</evidence>
<dbReference type="Proteomes" id="UP000030653">
    <property type="component" value="Unassembled WGS sequence"/>
</dbReference>
<evidence type="ECO:0000256" key="2">
    <source>
        <dbReference type="ARBA" id="ARBA00009140"/>
    </source>
</evidence>
<organism evidence="11 12">
    <name type="scientific">Dacryopinax primogenitus (strain DJM 731)</name>
    <name type="common">Brown rot fungus</name>
    <dbReference type="NCBI Taxonomy" id="1858805"/>
    <lineage>
        <taxon>Eukaryota</taxon>
        <taxon>Fungi</taxon>
        <taxon>Dikarya</taxon>
        <taxon>Basidiomycota</taxon>
        <taxon>Agaricomycotina</taxon>
        <taxon>Dacrymycetes</taxon>
        <taxon>Dacrymycetales</taxon>
        <taxon>Dacrymycetaceae</taxon>
        <taxon>Dacryopinax</taxon>
    </lineage>
</organism>
<evidence type="ECO:0000313" key="11">
    <source>
        <dbReference type="EMBL" id="EJU01470.1"/>
    </source>
</evidence>
<dbReference type="InterPro" id="IPR025770">
    <property type="entry name" value="PPMT_MeTrfase"/>
</dbReference>
<evidence type="ECO:0000256" key="4">
    <source>
        <dbReference type="ARBA" id="ARBA00022603"/>
    </source>
</evidence>
<keyword evidence="12" id="KW-1185">Reference proteome</keyword>
<dbReference type="GO" id="GO:0005789">
    <property type="term" value="C:endoplasmic reticulum membrane"/>
    <property type="evidence" value="ECO:0007669"/>
    <property type="project" value="UniProtKB-SubCell"/>
</dbReference>
<keyword evidence="10" id="KW-0256">Endoplasmic reticulum</keyword>
<dbReference type="RefSeq" id="XP_040628367.1">
    <property type="nucleotide sequence ID" value="XM_040777270.1"/>
</dbReference>
<gene>
    <name evidence="11" type="ORF">DACRYDRAFT_95084</name>
</gene>
<name>M5FZZ5_DACPD</name>
<evidence type="ECO:0000256" key="3">
    <source>
        <dbReference type="ARBA" id="ARBA00012151"/>
    </source>
</evidence>
<feature type="transmembrane region" description="Helical" evidence="10">
    <location>
        <begin position="121"/>
        <end position="143"/>
    </location>
</feature>
<reference evidence="11 12" key="1">
    <citation type="journal article" date="2012" name="Science">
        <title>The Paleozoic origin of enzymatic lignin decomposition reconstructed from 31 fungal genomes.</title>
        <authorList>
            <person name="Floudas D."/>
            <person name="Binder M."/>
            <person name="Riley R."/>
            <person name="Barry K."/>
            <person name="Blanchette R.A."/>
            <person name="Henrissat B."/>
            <person name="Martinez A.T."/>
            <person name="Otillar R."/>
            <person name="Spatafora J.W."/>
            <person name="Yadav J.S."/>
            <person name="Aerts A."/>
            <person name="Benoit I."/>
            <person name="Boyd A."/>
            <person name="Carlson A."/>
            <person name="Copeland A."/>
            <person name="Coutinho P.M."/>
            <person name="de Vries R.P."/>
            <person name="Ferreira P."/>
            <person name="Findley K."/>
            <person name="Foster B."/>
            <person name="Gaskell J."/>
            <person name="Glotzer D."/>
            <person name="Gorecki P."/>
            <person name="Heitman J."/>
            <person name="Hesse C."/>
            <person name="Hori C."/>
            <person name="Igarashi K."/>
            <person name="Jurgens J.A."/>
            <person name="Kallen N."/>
            <person name="Kersten P."/>
            <person name="Kohler A."/>
            <person name="Kuees U."/>
            <person name="Kumar T.K.A."/>
            <person name="Kuo A."/>
            <person name="LaButti K."/>
            <person name="Larrondo L.F."/>
            <person name="Lindquist E."/>
            <person name="Ling A."/>
            <person name="Lombard V."/>
            <person name="Lucas S."/>
            <person name="Lundell T."/>
            <person name="Martin R."/>
            <person name="McLaughlin D.J."/>
            <person name="Morgenstern I."/>
            <person name="Morin E."/>
            <person name="Murat C."/>
            <person name="Nagy L.G."/>
            <person name="Nolan M."/>
            <person name="Ohm R.A."/>
            <person name="Patyshakuliyeva A."/>
            <person name="Rokas A."/>
            <person name="Ruiz-Duenas F.J."/>
            <person name="Sabat G."/>
            <person name="Salamov A."/>
            <person name="Samejima M."/>
            <person name="Schmutz J."/>
            <person name="Slot J.C."/>
            <person name="St John F."/>
            <person name="Stenlid J."/>
            <person name="Sun H."/>
            <person name="Sun S."/>
            <person name="Syed K."/>
            <person name="Tsang A."/>
            <person name="Wiebenga A."/>
            <person name="Young D."/>
            <person name="Pisabarro A."/>
            <person name="Eastwood D.C."/>
            <person name="Martin F."/>
            <person name="Cullen D."/>
            <person name="Grigoriev I.V."/>
            <person name="Hibbett D.S."/>
        </authorList>
    </citation>
    <scope>NUCLEOTIDE SEQUENCE [LARGE SCALE GENOMIC DNA]</scope>
    <source>
        <strain evidence="11 12">DJM-731 SS1</strain>
    </source>
</reference>
<comment type="catalytic activity">
    <reaction evidence="10">
        <text>[protein]-C-terminal S-[(2E,6E)-farnesyl]-L-cysteine + S-adenosyl-L-methionine = [protein]-C-terminal S-[(2E,6E)-farnesyl]-L-cysteine methyl ester + S-adenosyl-L-homocysteine</text>
        <dbReference type="Rhea" id="RHEA:21672"/>
        <dbReference type="Rhea" id="RHEA-COMP:12125"/>
        <dbReference type="Rhea" id="RHEA-COMP:12126"/>
        <dbReference type="ChEBI" id="CHEBI:57856"/>
        <dbReference type="ChEBI" id="CHEBI:59789"/>
        <dbReference type="ChEBI" id="CHEBI:90510"/>
        <dbReference type="ChEBI" id="CHEBI:90511"/>
        <dbReference type="EC" id="2.1.1.100"/>
    </reaction>
</comment>
<feature type="transmembrane region" description="Helical" evidence="10">
    <location>
        <begin position="176"/>
        <end position="204"/>
    </location>
</feature>
<keyword evidence="7 10" id="KW-0812">Transmembrane</keyword>
<sequence length="238" mass="27504">MDAHLDPSLEPHGDIPNTPLAVSLISFFLGAVFCAGLALLAAPPNYWWAGRELGFYIACWAGFHWGEFAVTAEWNKSRLTVDSFLLNNFAEYHYAHGVALFEYFVERWFWPGMKQHWQLSVLGMVITLLGQALRSMAMVHAAGNFSHWVETRRTQGHELVTTGVYAWIRHPSYAGFFYWALGTQIAMLSPVSFVGFWGIMYWFFSKRIRVEERFLVFFFGDEYRTYRQRVGSGVPFIR</sequence>
<comment type="similarity">
    <text evidence="2 10">Belongs to the class VI-like SAM-binding methyltransferase superfamily. Isoprenylcysteine carboxyl methyltransferase family.</text>
</comment>
<protein>
    <recommendedName>
        <fullName evidence="3 10">Protein-S-isoprenylcysteine O-methyltransferase</fullName>
        <ecNumber evidence="3 10">2.1.1.100</ecNumber>
    </recommendedName>
</protein>
<dbReference type="AlphaFoldDB" id="M5FZZ5"/>
<evidence type="ECO:0000256" key="9">
    <source>
        <dbReference type="ARBA" id="ARBA00023136"/>
    </source>
</evidence>
<evidence type="ECO:0000256" key="8">
    <source>
        <dbReference type="ARBA" id="ARBA00022989"/>
    </source>
</evidence>
<dbReference type="PANTHER" id="PTHR12714">
    <property type="entry name" value="PROTEIN-S ISOPRENYLCYSTEINE O-METHYLTRANSFERASE"/>
    <property type="match status" value="1"/>
</dbReference>
<dbReference type="STRING" id="1858805.M5FZZ5"/>
<evidence type="ECO:0000256" key="7">
    <source>
        <dbReference type="ARBA" id="ARBA00022692"/>
    </source>
</evidence>
<dbReference type="GO" id="GO:0004671">
    <property type="term" value="F:protein C-terminal S-isoprenylcysteine carboxyl O-methyltransferase activity"/>
    <property type="evidence" value="ECO:0007669"/>
    <property type="project" value="UniProtKB-EC"/>
</dbReference>
<dbReference type="HOGENOM" id="CLU_065200_0_2_1"/>
<accession>M5FZZ5</accession>
<evidence type="ECO:0000256" key="1">
    <source>
        <dbReference type="ARBA" id="ARBA00004141"/>
    </source>
</evidence>
<comment type="subcellular location">
    <subcellularLocation>
        <location evidence="10">Endoplasmic reticulum membrane</location>
        <topology evidence="10">Multi-pass membrane protein</topology>
    </subcellularLocation>
    <subcellularLocation>
        <location evidence="1">Membrane</location>
        <topology evidence="1">Multi-pass membrane protein</topology>
    </subcellularLocation>
</comment>
<proteinExistence type="inferred from homology"/>
<dbReference type="Gene3D" id="1.20.120.1630">
    <property type="match status" value="1"/>
</dbReference>
<dbReference type="PROSITE" id="PS51564">
    <property type="entry name" value="SAM_ICMT"/>
    <property type="match status" value="1"/>
</dbReference>
<dbReference type="PANTHER" id="PTHR12714:SF9">
    <property type="entry name" value="PROTEIN-S-ISOPRENYLCYSTEINE O-METHYLTRANSFERASE"/>
    <property type="match status" value="1"/>
</dbReference>
<comment type="caution">
    <text evidence="10">Lacks conserved residue(s) required for the propagation of feature annotation.</text>
</comment>
<dbReference type="OMA" id="IKREEAY"/>
<keyword evidence="9 10" id="KW-0472">Membrane</keyword>
<dbReference type="EC" id="2.1.1.100" evidence="3 10"/>
<keyword evidence="8 10" id="KW-1133">Transmembrane helix</keyword>
<feature type="transmembrane region" description="Helical" evidence="10">
    <location>
        <begin position="20"/>
        <end position="41"/>
    </location>
</feature>
<dbReference type="InterPro" id="IPR007269">
    <property type="entry name" value="ICMT_MeTrfase"/>
</dbReference>
<dbReference type="Pfam" id="PF04140">
    <property type="entry name" value="ICMT"/>
    <property type="match status" value="1"/>
</dbReference>
<dbReference type="EMBL" id="JH795864">
    <property type="protein sequence ID" value="EJU01470.1"/>
    <property type="molecule type" value="Genomic_DNA"/>
</dbReference>
<keyword evidence="5" id="KW-0808">Transferase</keyword>